<dbReference type="STRING" id="7719.ENSCINP00000032692"/>
<evidence type="ECO:0000313" key="8">
    <source>
        <dbReference type="Ensembl" id="ENSCINP00000032692.1"/>
    </source>
</evidence>
<feature type="region of interest" description="Disordered" evidence="6">
    <location>
        <begin position="92"/>
        <end position="152"/>
    </location>
</feature>
<evidence type="ECO:0000256" key="5">
    <source>
        <dbReference type="ARBA" id="ARBA00041213"/>
    </source>
</evidence>
<dbReference type="InterPro" id="IPR056366">
    <property type="entry name" value="Ribosomal_eL24"/>
</dbReference>
<evidence type="ECO:0000256" key="2">
    <source>
        <dbReference type="ARBA" id="ARBA00022980"/>
    </source>
</evidence>
<evidence type="ECO:0000256" key="1">
    <source>
        <dbReference type="ARBA" id="ARBA00005647"/>
    </source>
</evidence>
<keyword evidence="9" id="KW-1185">Reference proteome</keyword>
<evidence type="ECO:0000256" key="3">
    <source>
        <dbReference type="ARBA" id="ARBA00023274"/>
    </source>
</evidence>
<dbReference type="GeneTree" id="ENSGT00950000183105"/>
<dbReference type="HOGENOM" id="CLU_106411_1_0_1"/>
<name>H2XSQ8_CIOIN</name>
<dbReference type="InterPro" id="IPR038630">
    <property type="entry name" value="L24e/L24_sf"/>
</dbReference>
<dbReference type="InterPro" id="IPR000988">
    <property type="entry name" value="Ribosomal_eL24-rel_N"/>
</dbReference>
<evidence type="ECO:0000256" key="6">
    <source>
        <dbReference type="SAM" id="MobiDB-lite"/>
    </source>
</evidence>
<dbReference type="AlphaFoldDB" id="H2XSQ8"/>
<proteinExistence type="inferred from homology"/>
<dbReference type="FunFam" id="2.30.170.20:FF:000002">
    <property type="entry name" value="60S ribosomal protein L24"/>
    <property type="match status" value="1"/>
</dbReference>
<dbReference type="GO" id="GO:0003735">
    <property type="term" value="F:structural constituent of ribosome"/>
    <property type="evidence" value="ECO:0000318"/>
    <property type="project" value="GO_Central"/>
</dbReference>
<feature type="domain" description="Large ribosomal subunit protein eL24-related N-terminal" evidence="7">
    <location>
        <begin position="1"/>
        <end position="66"/>
    </location>
</feature>
<comment type="similarity">
    <text evidence="1">Belongs to the eukaryotic ribosomal protein eL24 family.</text>
</comment>
<dbReference type="InterPro" id="IPR023442">
    <property type="entry name" value="Ribosomal_eL24_CS"/>
</dbReference>
<dbReference type="Pfam" id="PF01246">
    <property type="entry name" value="Ribosomal_L24e"/>
    <property type="match status" value="1"/>
</dbReference>
<protein>
    <recommendedName>
        <fullName evidence="4">Large ribosomal subunit protein eL24</fullName>
    </recommendedName>
    <alternativeName>
        <fullName evidence="5">60S ribosomal protein L24</fullName>
    </alternativeName>
</protein>
<dbReference type="EMBL" id="EAAA01002295">
    <property type="status" value="NOT_ANNOTATED_CDS"/>
    <property type="molecule type" value="Genomic_DNA"/>
</dbReference>
<accession>H2XSQ8</accession>
<dbReference type="InParanoid" id="H2XSQ8"/>
<dbReference type="GO" id="GO:0022625">
    <property type="term" value="C:cytosolic large ribosomal subunit"/>
    <property type="evidence" value="ECO:0000318"/>
    <property type="project" value="GO_Central"/>
</dbReference>
<dbReference type="CDD" id="cd00472">
    <property type="entry name" value="Ribosomal_L24e_L24"/>
    <property type="match status" value="1"/>
</dbReference>
<dbReference type="FunCoup" id="H2XSQ8">
    <property type="interactions" value="644"/>
</dbReference>
<dbReference type="PANTHER" id="PTHR10792:SF1">
    <property type="entry name" value="RIBOSOMAL PROTEIN L24"/>
    <property type="match status" value="1"/>
</dbReference>
<dbReference type="Gene3D" id="2.30.170.20">
    <property type="entry name" value="Ribosomal protein L24e"/>
    <property type="match status" value="1"/>
</dbReference>
<organism evidence="8 9">
    <name type="scientific">Ciona intestinalis</name>
    <name type="common">Transparent sea squirt</name>
    <name type="synonym">Ascidia intestinalis</name>
    <dbReference type="NCBI Taxonomy" id="7719"/>
    <lineage>
        <taxon>Eukaryota</taxon>
        <taxon>Metazoa</taxon>
        <taxon>Chordata</taxon>
        <taxon>Tunicata</taxon>
        <taxon>Ascidiacea</taxon>
        <taxon>Phlebobranchia</taxon>
        <taxon>Cionidae</taxon>
        <taxon>Ciona</taxon>
    </lineage>
</organism>
<evidence type="ECO:0000313" key="9">
    <source>
        <dbReference type="Proteomes" id="UP000008144"/>
    </source>
</evidence>
<dbReference type="PROSITE" id="PS01073">
    <property type="entry name" value="RIBOSOMAL_L24E"/>
    <property type="match status" value="1"/>
</dbReference>
<keyword evidence="2" id="KW-0689">Ribosomal protein</keyword>
<dbReference type="GO" id="GO:0002181">
    <property type="term" value="P:cytoplasmic translation"/>
    <property type="evidence" value="ECO:0000318"/>
    <property type="project" value="GO_Central"/>
</dbReference>
<feature type="compositionally biased region" description="Basic and acidic residues" evidence="6">
    <location>
        <begin position="102"/>
        <end position="122"/>
    </location>
</feature>
<dbReference type="SUPFAM" id="SSF57716">
    <property type="entry name" value="Glucocorticoid receptor-like (DNA-binding domain)"/>
    <property type="match status" value="1"/>
</dbReference>
<dbReference type="OMA" id="PGHGKKM"/>
<reference evidence="8" key="3">
    <citation type="submission" date="2025-08" db="UniProtKB">
        <authorList>
            <consortium name="Ensembl"/>
        </authorList>
    </citation>
    <scope>IDENTIFICATION</scope>
</reference>
<evidence type="ECO:0000259" key="7">
    <source>
        <dbReference type="Pfam" id="PF01246"/>
    </source>
</evidence>
<keyword evidence="3" id="KW-0687">Ribonucleoprotein</keyword>
<dbReference type="PANTHER" id="PTHR10792">
    <property type="entry name" value="60S RIBOSOMAL PROTEIN L24"/>
    <property type="match status" value="1"/>
</dbReference>
<dbReference type="Proteomes" id="UP000008144">
    <property type="component" value="Chromosome 6"/>
</dbReference>
<dbReference type="GO" id="GO:0003729">
    <property type="term" value="F:mRNA binding"/>
    <property type="evidence" value="ECO:0000318"/>
    <property type="project" value="GO_Central"/>
</dbReference>
<dbReference type="Ensembl" id="ENSCINT00000030575.1">
    <property type="protein sequence ID" value="ENSCINP00000032692.1"/>
    <property type="gene ID" value="ENSCING00000018871.1"/>
</dbReference>
<sequence>MRTELCQFSGLKIYPGHGKRYIRIDGKSFNLLSGKCQALLLAKKNPRKICWTVLYRRKHKKGTQEEVTKKRTRRNVKFQRAIQGASWGEIAKRNQKPAVRKAARDQAIKAAKEKKKSAEQAKKVQKAAKPAGQKSKATKNVRASAPRVGGKR</sequence>
<reference evidence="9" key="1">
    <citation type="journal article" date="2002" name="Science">
        <title>The draft genome of Ciona intestinalis: insights into chordate and vertebrate origins.</title>
        <authorList>
            <person name="Dehal P."/>
            <person name="Satou Y."/>
            <person name="Campbell R.K."/>
            <person name="Chapman J."/>
            <person name="Degnan B."/>
            <person name="De Tomaso A."/>
            <person name="Davidson B."/>
            <person name="Di Gregorio A."/>
            <person name="Gelpke M."/>
            <person name="Goodstein D.M."/>
            <person name="Harafuji N."/>
            <person name="Hastings K.E."/>
            <person name="Ho I."/>
            <person name="Hotta K."/>
            <person name="Huang W."/>
            <person name="Kawashima T."/>
            <person name="Lemaire P."/>
            <person name="Martinez D."/>
            <person name="Meinertzhagen I.A."/>
            <person name="Necula S."/>
            <person name="Nonaka M."/>
            <person name="Putnam N."/>
            <person name="Rash S."/>
            <person name="Saiga H."/>
            <person name="Satake M."/>
            <person name="Terry A."/>
            <person name="Yamada L."/>
            <person name="Wang H.G."/>
            <person name="Awazu S."/>
            <person name="Azumi K."/>
            <person name="Boore J."/>
            <person name="Branno M."/>
            <person name="Chin-Bow S."/>
            <person name="DeSantis R."/>
            <person name="Doyle S."/>
            <person name="Francino P."/>
            <person name="Keys D.N."/>
            <person name="Haga S."/>
            <person name="Hayashi H."/>
            <person name="Hino K."/>
            <person name="Imai K.S."/>
            <person name="Inaba K."/>
            <person name="Kano S."/>
            <person name="Kobayashi K."/>
            <person name="Kobayashi M."/>
            <person name="Lee B.I."/>
            <person name="Makabe K.W."/>
            <person name="Manohar C."/>
            <person name="Matassi G."/>
            <person name="Medina M."/>
            <person name="Mochizuki Y."/>
            <person name="Mount S."/>
            <person name="Morishita T."/>
            <person name="Miura S."/>
            <person name="Nakayama A."/>
            <person name="Nishizaka S."/>
            <person name="Nomoto H."/>
            <person name="Ohta F."/>
            <person name="Oishi K."/>
            <person name="Rigoutsos I."/>
            <person name="Sano M."/>
            <person name="Sasaki A."/>
            <person name="Sasakura Y."/>
            <person name="Shoguchi E."/>
            <person name="Shin-i T."/>
            <person name="Spagnuolo A."/>
            <person name="Stainier D."/>
            <person name="Suzuki M.M."/>
            <person name="Tassy O."/>
            <person name="Takatori N."/>
            <person name="Tokuoka M."/>
            <person name="Yagi K."/>
            <person name="Yoshizaki F."/>
            <person name="Wada S."/>
            <person name="Zhang C."/>
            <person name="Hyatt P.D."/>
            <person name="Larimer F."/>
            <person name="Detter C."/>
            <person name="Doggett N."/>
            <person name="Glavina T."/>
            <person name="Hawkins T."/>
            <person name="Richardson P."/>
            <person name="Lucas S."/>
            <person name="Kohara Y."/>
            <person name="Levine M."/>
            <person name="Satoh N."/>
            <person name="Rokhsar D.S."/>
        </authorList>
    </citation>
    <scope>NUCLEOTIDE SEQUENCE [LARGE SCALE GENOMIC DNA]</scope>
</reference>
<evidence type="ECO:0000256" key="4">
    <source>
        <dbReference type="ARBA" id="ARBA00040612"/>
    </source>
</evidence>
<reference evidence="8" key="4">
    <citation type="submission" date="2025-09" db="UniProtKB">
        <authorList>
            <consortium name="Ensembl"/>
        </authorList>
    </citation>
    <scope>IDENTIFICATION</scope>
</reference>
<reference evidence="8" key="2">
    <citation type="journal article" date="2008" name="Genome Biol.">
        <title>Improved genome assembly and evidence-based global gene model set for the chordate Ciona intestinalis: new insight into intron and operon populations.</title>
        <authorList>
            <person name="Satou Y."/>
            <person name="Mineta K."/>
            <person name="Ogasawara M."/>
            <person name="Sasakura Y."/>
            <person name="Shoguchi E."/>
            <person name="Ueno K."/>
            <person name="Yamada L."/>
            <person name="Matsumoto J."/>
            <person name="Wasserscheid J."/>
            <person name="Dewar K."/>
            <person name="Wiley G.B."/>
            <person name="Macmil S.L."/>
            <person name="Roe B.A."/>
            <person name="Zeller R.W."/>
            <person name="Hastings K.E."/>
            <person name="Lemaire P."/>
            <person name="Lindquist E."/>
            <person name="Endo T."/>
            <person name="Hotta K."/>
            <person name="Inaba K."/>
        </authorList>
    </citation>
    <scope>NUCLEOTIDE SEQUENCE [LARGE SCALE GENOMIC DNA]</scope>
    <source>
        <strain evidence="8">wild type</strain>
    </source>
</reference>
<dbReference type="Gene3D" id="6.10.250.1270">
    <property type="match status" value="1"/>
</dbReference>